<sequence>MSALLEMIGALAVLASFVVRVSIYLDAGDTAAKKIRAP</sequence>
<dbReference type="AlphaFoldDB" id="A0A158ITY8"/>
<reference evidence="1" key="1">
    <citation type="submission" date="2016-01" db="EMBL/GenBank/DDBJ databases">
        <authorList>
            <person name="Peeters C."/>
        </authorList>
    </citation>
    <scope>NUCLEOTIDE SEQUENCE [LARGE SCALE GENOMIC DNA]</scope>
    <source>
        <strain evidence="1">LMG 22937</strain>
    </source>
</reference>
<evidence type="ECO:0000313" key="1">
    <source>
        <dbReference type="EMBL" id="SAL60152.1"/>
    </source>
</evidence>
<comment type="caution">
    <text evidence="1">The sequence shown here is derived from an EMBL/GenBank/DDBJ whole genome shotgun (WGS) entry which is preliminary data.</text>
</comment>
<protein>
    <submittedName>
        <fullName evidence="1">Uncharacterized protein</fullName>
    </submittedName>
</protein>
<gene>
    <name evidence="1" type="ORF">AWB67_02913</name>
</gene>
<keyword evidence="2" id="KW-1185">Reference proteome</keyword>
<dbReference type="EMBL" id="FCOL02000014">
    <property type="protein sequence ID" value="SAL60152.1"/>
    <property type="molecule type" value="Genomic_DNA"/>
</dbReference>
<proteinExistence type="predicted"/>
<organism evidence="1 2">
    <name type="scientific">Caballeronia terrestris</name>
    <dbReference type="NCBI Taxonomy" id="1226301"/>
    <lineage>
        <taxon>Bacteria</taxon>
        <taxon>Pseudomonadati</taxon>
        <taxon>Pseudomonadota</taxon>
        <taxon>Betaproteobacteria</taxon>
        <taxon>Burkholderiales</taxon>
        <taxon>Burkholderiaceae</taxon>
        <taxon>Caballeronia</taxon>
    </lineage>
</organism>
<evidence type="ECO:0000313" key="2">
    <source>
        <dbReference type="Proteomes" id="UP000054925"/>
    </source>
</evidence>
<name>A0A158ITY8_9BURK</name>
<accession>A0A158ITY8</accession>
<dbReference type="Proteomes" id="UP000054925">
    <property type="component" value="Unassembled WGS sequence"/>
</dbReference>